<sequence>MEVLVVDDEPAVRTVLTLVLGKAGHQVTVCDSGAAALDWLSRSDPALALIDLSLPKVQDMSVLAAVRAARPALPIIVISGSLPEFDATMLEREGMTVQNGVYCLAKPFTAKQLQTLMEAALARGGPASE</sequence>
<name>A0A336JT26_9BRAD</name>
<keyword evidence="1 2" id="KW-0597">Phosphoprotein</keyword>
<accession>A0A336JT26</accession>
<dbReference type="OrthoDB" id="9801602at2"/>
<feature type="domain" description="Response regulatory" evidence="3">
    <location>
        <begin position="2"/>
        <end position="121"/>
    </location>
</feature>
<dbReference type="Gene3D" id="3.40.50.2300">
    <property type="match status" value="1"/>
</dbReference>
<reference evidence="5 6" key="1">
    <citation type="submission" date="2017-08" db="EMBL/GenBank/DDBJ databases">
        <authorList>
            <person name="de Groot N.N."/>
        </authorList>
    </citation>
    <scope>NUCLEOTIDE SEQUENCE [LARGE SCALE GENOMIC DNA]</scope>
    <source>
        <strain evidence="5 6">JA575</strain>
    </source>
</reference>
<dbReference type="EMBL" id="UFQQ01000008">
    <property type="protein sequence ID" value="SSW90744.1"/>
    <property type="molecule type" value="Genomic_DNA"/>
</dbReference>
<evidence type="ECO:0000313" key="5">
    <source>
        <dbReference type="EMBL" id="SSW90744.1"/>
    </source>
</evidence>
<dbReference type="SMART" id="SM00448">
    <property type="entry name" value="REC"/>
    <property type="match status" value="1"/>
</dbReference>
<dbReference type="CDD" id="cd17546">
    <property type="entry name" value="REC_hyHK_CKI1_RcsC-like"/>
    <property type="match status" value="1"/>
</dbReference>
<reference evidence="4 7" key="2">
    <citation type="submission" date="2018-07" db="EMBL/GenBank/DDBJ databases">
        <title>Genomic Encyclopedia of Archaeal and Bacterial Type Strains, Phase II (KMG-II): from individual species to whole genera.</title>
        <authorList>
            <person name="Goeker M."/>
        </authorList>
    </citation>
    <scope>NUCLEOTIDE SEQUENCE [LARGE SCALE GENOMIC DNA]</scope>
    <source>
        <strain evidence="4 7">JA575</strain>
    </source>
</reference>
<gene>
    <name evidence="4" type="ORF">BJ125_108117</name>
    <name evidence="5" type="ORF">SAMN05892882_108117</name>
</gene>
<dbReference type="RefSeq" id="WP_114357812.1">
    <property type="nucleotide sequence ID" value="NZ_QRDT01000008.1"/>
</dbReference>
<organism evidence="5 6">
    <name type="scientific">Rhodopseudomonas pentothenatexigens</name>
    <dbReference type="NCBI Taxonomy" id="999699"/>
    <lineage>
        <taxon>Bacteria</taxon>
        <taxon>Pseudomonadati</taxon>
        <taxon>Pseudomonadota</taxon>
        <taxon>Alphaproteobacteria</taxon>
        <taxon>Hyphomicrobiales</taxon>
        <taxon>Nitrobacteraceae</taxon>
        <taxon>Rhodopseudomonas</taxon>
    </lineage>
</organism>
<dbReference type="Proteomes" id="UP000252631">
    <property type="component" value="Unassembled WGS sequence"/>
</dbReference>
<evidence type="ECO:0000256" key="1">
    <source>
        <dbReference type="ARBA" id="ARBA00022553"/>
    </source>
</evidence>
<dbReference type="SUPFAM" id="SSF52172">
    <property type="entry name" value="CheY-like"/>
    <property type="match status" value="1"/>
</dbReference>
<evidence type="ECO:0000313" key="4">
    <source>
        <dbReference type="EMBL" id="RED36184.1"/>
    </source>
</evidence>
<dbReference type="GO" id="GO:0000160">
    <property type="term" value="P:phosphorelay signal transduction system"/>
    <property type="evidence" value="ECO:0007669"/>
    <property type="project" value="InterPro"/>
</dbReference>
<evidence type="ECO:0000259" key="3">
    <source>
        <dbReference type="PROSITE" id="PS50110"/>
    </source>
</evidence>
<dbReference type="PANTHER" id="PTHR44591:SF23">
    <property type="entry name" value="CHEY SUBFAMILY"/>
    <property type="match status" value="1"/>
</dbReference>
<keyword evidence="7" id="KW-1185">Reference proteome</keyword>
<dbReference type="AlphaFoldDB" id="A0A336JT26"/>
<dbReference type="Proteomes" id="UP000256343">
    <property type="component" value="Unassembled WGS sequence"/>
</dbReference>
<dbReference type="PROSITE" id="PS50110">
    <property type="entry name" value="RESPONSE_REGULATORY"/>
    <property type="match status" value="1"/>
</dbReference>
<protein>
    <submittedName>
        <fullName evidence="5">Response regulator receiver domain-containing protein</fullName>
    </submittedName>
</protein>
<dbReference type="PANTHER" id="PTHR44591">
    <property type="entry name" value="STRESS RESPONSE REGULATOR PROTEIN 1"/>
    <property type="match status" value="1"/>
</dbReference>
<dbReference type="InterPro" id="IPR050595">
    <property type="entry name" value="Bact_response_regulator"/>
</dbReference>
<evidence type="ECO:0000313" key="7">
    <source>
        <dbReference type="Proteomes" id="UP000256343"/>
    </source>
</evidence>
<dbReference type="InterPro" id="IPR011006">
    <property type="entry name" value="CheY-like_superfamily"/>
</dbReference>
<proteinExistence type="predicted"/>
<feature type="modified residue" description="4-aspartylphosphate" evidence="2">
    <location>
        <position position="51"/>
    </location>
</feature>
<evidence type="ECO:0000313" key="6">
    <source>
        <dbReference type="Proteomes" id="UP000252631"/>
    </source>
</evidence>
<dbReference type="EMBL" id="QRDT01000008">
    <property type="protein sequence ID" value="RED36184.1"/>
    <property type="molecule type" value="Genomic_DNA"/>
</dbReference>
<dbReference type="Pfam" id="PF00072">
    <property type="entry name" value="Response_reg"/>
    <property type="match status" value="1"/>
</dbReference>
<dbReference type="InterPro" id="IPR001789">
    <property type="entry name" value="Sig_transdc_resp-reg_receiver"/>
</dbReference>
<evidence type="ECO:0000256" key="2">
    <source>
        <dbReference type="PROSITE-ProRule" id="PRU00169"/>
    </source>
</evidence>